<dbReference type="Gene3D" id="3.90.1150.10">
    <property type="entry name" value="Aspartate Aminotransferase, domain 1"/>
    <property type="match status" value="1"/>
</dbReference>
<evidence type="ECO:0000313" key="5">
    <source>
        <dbReference type="EMBL" id="QEL17891.1"/>
    </source>
</evidence>
<dbReference type="Proteomes" id="UP000324974">
    <property type="component" value="Chromosome"/>
</dbReference>
<dbReference type="InterPro" id="IPR050087">
    <property type="entry name" value="AON_synthase_class-II"/>
</dbReference>
<comment type="cofactor">
    <cofactor evidence="1">
        <name>pyridoxal 5'-phosphate</name>
        <dbReference type="ChEBI" id="CHEBI:597326"/>
    </cofactor>
</comment>
<dbReference type="Gene3D" id="3.40.640.10">
    <property type="entry name" value="Type I PLP-dependent aspartate aminotransferase-like (Major domain)"/>
    <property type="match status" value="1"/>
</dbReference>
<dbReference type="InterPro" id="IPR015422">
    <property type="entry name" value="PyrdxlP-dep_Trfase_small"/>
</dbReference>
<protein>
    <submittedName>
        <fullName evidence="5">8-amino-7-oxononanoate synthase</fullName>
    </submittedName>
</protein>
<keyword evidence="3" id="KW-0663">Pyridoxal phosphate</keyword>
<accession>A0A5C1AF62</accession>
<dbReference type="GO" id="GO:0009102">
    <property type="term" value="P:biotin biosynthetic process"/>
    <property type="evidence" value="ECO:0007669"/>
    <property type="project" value="TreeGrafter"/>
</dbReference>
<dbReference type="PANTHER" id="PTHR13693">
    <property type="entry name" value="CLASS II AMINOTRANSFERASE/8-AMINO-7-OXONONANOATE SYNTHASE"/>
    <property type="match status" value="1"/>
</dbReference>
<dbReference type="InterPro" id="IPR004839">
    <property type="entry name" value="Aminotransferase_I/II_large"/>
</dbReference>
<dbReference type="GO" id="GO:0030170">
    <property type="term" value="F:pyridoxal phosphate binding"/>
    <property type="evidence" value="ECO:0007669"/>
    <property type="project" value="InterPro"/>
</dbReference>
<evidence type="ECO:0000256" key="1">
    <source>
        <dbReference type="ARBA" id="ARBA00001933"/>
    </source>
</evidence>
<gene>
    <name evidence="5" type="ORF">PX52LOC_04903</name>
</gene>
<dbReference type="AlphaFoldDB" id="A0A5C1AF62"/>
<dbReference type="Pfam" id="PF00155">
    <property type="entry name" value="Aminotran_1_2"/>
    <property type="match status" value="1"/>
</dbReference>
<evidence type="ECO:0000256" key="2">
    <source>
        <dbReference type="ARBA" id="ARBA00022679"/>
    </source>
</evidence>
<reference evidence="6" key="1">
    <citation type="submission" date="2019-08" db="EMBL/GenBank/DDBJ databases">
        <title>Limnoglobus roseus gen. nov., sp. nov., a novel freshwater planctomycete with a giant genome from the family Gemmataceae.</title>
        <authorList>
            <person name="Kulichevskaya I.S."/>
            <person name="Naumoff D.G."/>
            <person name="Miroshnikov K."/>
            <person name="Ivanova A."/>
            <person name="Philippov D.A."/>
            <person name="Hakobyan A."/>
            <person name="Rijpstra I.C."/>
            <person name="Sinninghe Damste J.S."/>
            <person name="Liesack W."/>
            <person name="Dedysh S.N."/>
        </authorList>
    </citation>
    <scope>NUCLEOTIDE SEQUENCE [LARGE SCALE GENOMIC DNA]</scope>
    <source>
        <strain evidence="6">PX52</strain>
    </source>
</reference>
<dbReference type="PANTHER" id="PTHR13693:SF100">
    <property type="entry name" value="8-AMINO-7-OXONONANOATE SYNTHASE"/>
    <property type="match status" value="1"/>
</dbReference>
<proteinExistence type="predicted"/>
<dbReference type="InterPro" id="IPR015424">
    <property type="entry name" value="PyrdxlP-dep_Trfase"/>
</dbReference>
<feature type="domain" description="Aminotransferase class I/classII large" evidence="4">
    <location>
        <begin position="30"/>
        <end position="365"/>
    </location>
</feature>
<dbReference type="OrthoDB" id="9807157at2"/>
<evidence type="ECO:0000259" key="4">
    <source>
        <dbReference type="Pfam" id="PF00155"/>
    </source>
</evidence>
<name>A0A5C1AF62_9BACT</name>
<dbReference type="InterPro" id="IPR015421">
    <property type="entry name" value="PyrdxlP-dep_Trfase_major"/>
</dbReference>
<dbReference type="SUPFAM" id="SSF53383">
    <property type="entry name" value="PLP-dependent transferases"/>
    <property type="match status" value="1"/>
</dbReference>
<dbReference type="EMBL" id="CP042425">
    <property type="protein sequence ID" value="QEL17891.1"/>
    <property type="molecule type" value="Genomic_DNA"/>
</dbReference>
<evidence type="ECO:0000256" key="3">
    <source>
        <dbReference type="ARBA" id="ARBA00022898"/>
    </source>
</evidence>
<organism evidence="5 6">
    <name type="scientific">Limnoglobus roseus</name>
    <dbReference type="NCBI Taxonomy" id="2598579"/>
    <lineage>
        <taxon>Bacteria</taxon>
        <taxon>Pseudomonadati</taxon>
        <taxon>Planctomycetota</taxon>
        <taxon>Planctomycetia</taxon>
        <taxon>Gemmatales</taxon>
        <taxon>Gemmataceae</taxon>
        <taxon>Limnoglobus</taxon>
    </lineage>
</organism>
<dbReference type="RefSeq" id="WP_149112444.1">
    <property type="nucleotide sequence ID" value="NZ_CP042425.1"/>
</dbReference>
<dbReference type="GO" id="GO:0008710">
    <property type="term" value="F:8-amino-7-oxononanoate synthase activity"/>
    <property type="evidence" value="ECO:0007669"/>
    <property type="project" value="TreeGrafter"/>
</dbReference>
<keyword evidence="2" id="KW-0808">Transferase</keyword>
<sequence>MSLSERWTGALEELRGQGRFRSLKLPRGLDFTSNDYLGYGARVAPTGEPVMARSGIASRLLRGHHAVWDEVESSLAAWHGADAVLMMNSGFSANEGLISTVVEPGDWVASDELNHACIVEGLRVCRPRKFVFRHNDLNHLEDGLRAEAAKRPAGRELFIVTESLFSMDGDRAPLCEIVALAERYGAGVIVDEAHSTGCFGPGGSGVIDELGLRDRVLATVHTGGKAIGVTGAYVCGSRLLKDYLVNKCRHLIFTTALPPIVGNWWLDALDRVRSGDADREKLHANAAAVHRTLARHSVPTLGDSYIIPVVLGDDPLAVRVATRLQERGYDVRAIRPPSVPQGTARLRLSIHADHDPAVLQRMAEHVAEAVRDA</sequence>
<dbReference type="KEGG" id="lrs:PX52LOC_04903"/>
<evidence type="ECO:0000313" key="6">
    <source>
        <dbReference type="Proteomes" id="UP000324974"/>
    </source>
</evidence>
<keyword evidence="6" id="KW-1185">Reference proteome</keyword>